<sequence length="257" mass="28699">MIITNNTLCELDGVAESVAEMSPIYHNCLRLNRNIVQHFVNLISASPTLTLTLNMLSRFSRHSLSRSSTTSTFSAANVVMSSSTSSNLPSELLTLLQRDGTASLPPLRPQKPYSVELKSSISSLTPCLPIAVVGMLHLLNDDIDAAHALVQDDDSNKDSNLIHSILHRREGDFWNSKWWLNQFSHDFLNELYKHRNMDGRTGAKQFVDMVERVTSQGAVSACAAQSDVNLAKEWQWKEHSNLAHYVLDKYKVTLSSS</sequence>
<comment type="caution">
    <text evidence="1">The sequence shown here is derived from an EMBL/GenBank/DDBJ whole genome shotgun (WGS) entry which is preliminary data.</text>
</comment>
<dbReference type="EMBL" id="OAPG01000010">
    <property type="protein sequence ID" value="SNX85427.1"/>
    <property type="molecule type" value="Genomic_DNA"/>
</dbReference>
<dbReference type="Proteomes" id="UP001294444">
    <property type="component" value="Unassembled WGS sequence"/>
</dbReference>
<evidence type="ECO:0000313" key="2">
    <source>
        <dbReference type="Proteomes" id="UP001294444"/>
    </source>
</evidence>
<evidence type="ECO:0000313" key="1">
    <source>
        <dbReference type="EMBL" id="SNX85427.1"/>
    </source>
</evidence>
<proteinExistence type="predicted"/>
<protein>
    <submittedName>
        <fullName evidence="1">Uncharacterized protein</fullName>
    </submittedName>
</protein>
<reference evidence="1" key="1">
    <citation type="submission" date="2023-10" db="EMBL/GenBank/DDBJ databases">
        <authorList>
            <person name="Guldener U."/>
        </authorList>
    </citation>
    <scope>NUCLEOTIDE SEQUENCE</scope>
    <source>
        <strain evidence="1">Mp4</strain>
    </source>
</reference>
<gene>
    <name evidence="1" type="ORF">MEPE_04136</name>
</gene>
<accession>A0AAJ5C644</accession>
<dbReference type="AlphaFoldDB" id="A0AAJ5C644"/>
<keyword evidence="2" id="KW-1185">Reference proteome</keyword>
<organism evidence="1 2">
    <name type="scientific">Melanopsichium pennsylvanicum</name>
    <dbReference type="NCBI Taxonomy" id="63383"/>
    <lineage>
        <taxon>Eukaryota</taxon>
        <taxon>Fungi</taxon>
        <taxon>Dikarya</taxon>
        <taxon>Basidiomycota</taxon>
        <taxon>Ustilaginomycotina</taxon>
        <taxon>Ustilaginomycetes</taxon>
        <taxon>Ustilaginales</taxon>
        <taxon>Ustilaginaceae</taxon>
        <taxon>Melanopsichium</taxon>
    </lineage>
</organism>
<name>A0AAJ5C644_9BASI</name>